<dbReference type="AlphaFoldDB" id="A0AAD0WJB8"/>
<protein>
    <submittedName>
        <fullName evidence="1">Uncharacterized protein</fullName>
    </submittedName>
</protein>
<dbReference type="KEGG" id="lbq:CKQ53_01275"/>
<organism evidence="1 2">
    <name type="scientific">Lonsdalea britannica</name>
    <dbReference type="NCBI Taxonomy" id="1082704"/>
    <lineage>
        <taxon>Bacteria</taxon>
        <taxon>Pseudomonadati</taxon>
        <taxon>Pseudomonadota</taxon>
        <taxon>Gammaproteobacteria</taxon>
        <taxon>Enterobacterales</taxon>
        <taxon>Pectobacteriaceae</taxon>
        <taxon>Lonsdalea</taxon>
    </lineage>
</organism>
<dbReference type="Proteomes" id="UP000263881">
    <property type="component" value="Chromosome"/>
</dbReference>
<accession>A0AAD0WJB8</accession>
<reference evidence="1 2" key="1">
    <citation type="submission" date="2017-08" db="EMBL/GenBank/DDBJ databases">
        <title>Comparative genomics of bacteria isolated from necrotic lesions of AOD affected trees.</title>
        <authorList>
            <person name="Doonan J."/>
            <person name="Denman S."/>
            <person name="McDonald J.E."/>
        </authorList>
    </citation>
    <scope>NUCLEOTIDE SEQUENCE [LARGE SCALE GENOMIC DNA]</scope>
    <source>
        <strain evidence="1 2">477</strain>
    </source>
</reference>
<name>A0AAD0WJB8_9GAMM</name>
<gene>
    <name evidence="1" type="ORF">CKQ53_01275</name>
</gene>
<proteinExistence type="predicted"/>
<keyword evidence="2" id="KW-1185">Reference proteome</keyword>
<sequence length="74" mass="8148">MSIKTRLAALEKVARDKGSKSIDGPQPPVRAAYQREDGTFDHEGYIADADLWSIEVFGKPLALVAEEIVENEGF</sequence>
<evidence type="ECO:0000313" key="1">
    <source>
        <dbReference type="EMBL" id="AXW85744.1"/>
    </source>
</evidence>
<evidence type="ECO:0000313" key="2">
    <source>
        <dbReference type="Proteomes" id="UP000263881"/>
    </source>
</evidence>
<dbReference type="EMBL" id="CP023009">
    <property type="protein sequence ID" value="AXW85744.1"/>
    <property type="molecule type" value="Genomic_DNA"/>
</dbReference>
<dbReference type="RefSeq" id="WP_094118593.1">
    <property type="nucleotide sequence ID" value="NZ_CP023009.1"/>
</dbReference>